<dbReference type="AlphaFoldDB" id="A0A5H2Y0Q7"/>
<keyword evidence="1" id="KW-1133">Transmembrane helix</keyword>
<evidence type="ECO:0000313" key="2">
    <source>
        <dbReference type="EMBL" id="BBN69291.1"/>
    </source>
</evidence>
<dbReference type="EMBL" id="AP021205">
    <property type="protein sequence ID" value="BBN69291.1"/>
    <property type="molecule type" value="Genomic_DNA"/>
</dbReference>
<dbReference type="PANTHER" id="PTHR31860">
    <property type="entry name" value="HEAT-INDUCIBLE TRANSCRIPTION REPRESSOR (DUF639)-RELATED"/>
    <property type="match status" value="1"/>
</dbReference>
<organism evidence="2">
    <name type="scientific">Prunus dulcis</name>
    <name type="common">Almond</name>
    <name type="synonym">Amygdalus dulcis</name>
    <dbReference type="NCBI Taxonomy" id="3755"/>
    <lineage>
        <taxon>Eukaryota</taxon>
        <taxon>Viridiplantae</taxon>
        <taxon>Streptophyta</taxon>
        <taxon>Embryophyta</taxon>
        <taxon>Tracheophyta</taxon>
        <taxon>Spermatophyta</taxon>
        <taxon>Magnoliopsida</taxon>
        <taxon>eudicotyledons</taxon>
        <taxon>Gunneridae</taxon>
        <taxon>Pentapetalae</taxon>
        <taxon>rosids</taxon>
        <taxon>fabids</taxon>
        <taxon>Rosales</taxon>
        <taxon>Rosaceae</taxon>
        <taxon>Amygdaloideae</taxon>
        <taxon>Amygdaleae</taxon>
        <taxon>Prunus</taxon>
    </lineage>
</organism>
<feature type="transmembrane region" description="Helical" evidence="1">
    <location>
        <begin position="77"/>
        <end position="102"/>
    </location>
</feature>
<dbReference type="Pfam" id="PF04842">
    <property type="entry name" value="DUF639"/>
    <property type="match status" value="1"/>
</dbReference>
<dbReference type="PANTHER" id="PTHR31860:SF4">
    <property type="entry name" value="OS02G0637800 PROTEIN"/>
    <property type="match status" value="1"/>
</dbReference>
<reference evidence="2" key="1">
    <citation type="journal article" date="2019" name="Science">
        <title>Mutation of a bHLH transcription factor allowed almond domestication.</title>
        <authorList>
            <person name="Sanchez-Perez R."/>
            <person name="Pavan S."/>
            <person name="Mazzeo R."/>
            <person name="Moldovan C."/>
            <person name="Aiese Cigliano R."/>
            <person name="Del Cueto J."/>
            <person name="Ricciardi F."/>
            <person name="Lotti C."/>
            <person name="Ricciardi L."/>
            <person name="Dicenta F."/>
            <person name="Lopez-Marques R.L."/>
            <person name="Lindberg Moller B."/>
        </authorList>
    </citation>
    <scope>NUCLEOTIDE SEQUENCE</scope>
</reference>
<gene>
    <name evidence="2" type="ORF">Prudu_868S000500</name>
</gene>
<keyword evidence="1" id="KW-0472">Membrane</keyword>
<sequence length="148" mass="17431">MAWMDRILMLWCRHFNKGRPLQPFKITPPHNRNAVEQLLTLQEAITQVEALLRAGNIVLLKLRALLFAVLPQATDRIVLLLVFMAAVFAFVPLRYIILVVFVEAFTREMPYRKESSDRWVRRIREWWVRIPAAPVQLIKPDDNKKKKS</sequence>
<protein>
    <submittedName>
        <fullName evidence="2">Uncharacterized protein</fullName>
    </submittedName>
</protein>
<evidence type="ECO:0000256" key="1">
    <source>
        <dbReference type="SAM" id="Phobius"/>
    </source>
</evidence>
<keyword evidence="1" id="KW-0812">Transmembrane</keyword>
<name>A0A5H2Y0Q7_PRUDU</name>
<dbReference type="InterPro" id="IPR006927">
    <property type="entry name" value="DUF639"/>
</dbReference>
<proteinExistence type="predicted"/>
<accession>A0A5H2Y0Q7</accession>